<dbReference type="InterPro" id="IPR004242">
    <property type="entry name" value="Transposase_21"/>
</dbReference>
<dbReference type="EMBL" id="SSTD01003527">
    <property type="protein sequence ID" value="TYK26093.1"/>
    <property type="molecule type" value="Genomic_DNA"/>
</dbReference>
<dbReference type="EMBL" id="SSTE01000109">
    <property type="protein sequence ID" value="KAA0068110.1"/>
    <property type="molecule type" value="Genomic_DNA"/>
</dbReference>
<dbReference type="Proteomes" id="UP000321393">
    <property type="component" value="Unassembled WGS sequence"/>
</dbReference>
<evidence type="ECO:0000313" key="1">
    <source>
        <dbReference type="EMBL" id="KAA0068110.1"/>
    </source>
</evidence>
<dbReference type="Pfam" id="PF02992">
    <property type="entry name" value="Transposase_21"/>
    <property type="match status" value="1"/>
</dbReference>
<dbReference type="Proteomes" id="UP000321947">
    <property type="component" value="Unassembled WGS sequence"/>
</dbReference>
<dbReference type="AlphaFoldDB" id="A0A5A7VLN4"/>
<protein>
    <submittedName>
        <fullName evidence="1">CACTA en-spm transposon protein</fullName>
    </submittedName>
</protein>
<evidence type="ECO:0000313" key="3">
    <source>
        <dbReference type="Proteomes" id="UP000321393"/>
    </source>
</evidence>
<comment type="caution">
    <text evidence="1">The sequence shown here is derived from an EMBL/GenBank/DDBJ whole genome shotgun (WGS) entry which is preliminary data.</text>
</comment>
<evidence type="ECO:0000313" key="2">
    <source>
        <dbReference type="EMBL" id="TYK26093.1"/>
    </source>
</evidence>
<gene>
    <name evidence="2" type="ORF">E5676_scaffold1185G00560</name>
    <name evidence="1" type="ORF">E6C27_scaffold238G00680</name>
</gene>
<organism evidence="1 3">
    <name type="scientific">Cucumis melo var. makuwa</name>
    <name type="common">Oriental melon</name>
    <dbReference type="NCBI Taxonomy" id="1194695"/>
    <lineage>
        <taxon>Eukaryota</taxon>
        <taxon>Viridiplantae</taxon>
        <taxon>Streptophyta</taxon>
        <taxon>Embryophyta</taxon>
        <taxon>Tracheophyta</taxon>
        <taxon>Spermatophyta</taxon>
        <taxon>Magnoliopsida</taxon>
        <taxon>eudicotyledons</taxon>
        <taxon>Gunneridae</taxon>
        <taxon>Pentapetalae</taxon>
        <taxon>rosids</taxon>
        <taxon>fabids</taxon>
        <taxon>Cucurbitales</taxon>
        <taxon>Cucurbitaceae</taxon>
        <taxon>Benincaseae</taxon>
        <taxon>Cucumis</taxon>
    </lineage>
</organism>
<name>A0A5A7VLN4_CUCMM</name>
<evidence type="ECO:0000313" key="4">
    <source>
        <dbReference type="Proteomes" id="UP000321947"/>
    </source>
</evidence>
<accession>A0A5A7VLN4</accession>
<reference evidence="3 4" key="1">
    <citation type="submission" date="2019-08" db="EMBL/GenBank/DDBJ databases">
        <title>Draft genome sequences of two oriental melons (Cucumis melo L. var makuwa).</title>
        <authorList>
            <person name="Kwon S.-Y."/>
        </authorList>
    </citation>
    <scope>NUCLEOTIDE SEQUENCE [LARGE SCALE GENOMIC DNA]</scope>
    <source>
        <strain evidence="4">cv. Chang Bougi</strain>
        <strain evidence="3">cv. SW 3</strain>
        <tissue evidence="1">Leaf</tissue>
    </source>
</reference>
<sequence>MRWHRGVETDDVLRHPADAEEWKHFDSEFSNFASDPRNVCLGLALNEFNPFGQMSTPYNTMSFPRTNFLKMDVMFLKFADDLDNLAGGSSSMGDNSAGSSSQPFATLTPRRRVQSQILELERYNAANGQIPMMIAPGAKKPIFPHVVRFSQVISMCMRRTFPVCCLKWVDVDREYIEVVKGDLQRFFVLDFNDQAMNRFVEHRCSPPLKSLGATVIDTLKSTATPRKLVPTHYTY</sequence>
<proteinExistence type="predicted"/>